<evidence type="ECO:0000256" key="1">
    <source>
        <dbReference type="SAM" id="MobiDB-lite"/>
    </source>
</evidence>
<dbReference type="SMART" id="SM00953">
    <property type="entry name" value="RES"/>
    <property type="match status" value="1"/>
</dbReference>
<comment type="caution">
    <text evidence="3">The sequence shown here is derived from an EMBL/GenBank/DDBJ whole genome shotgun (WGS) entry which is preliminary data.</text>
</comment>
<dbReference type="InterPro" id="IPR014914">
    <property type="entry name" value="RES_dom"/>
</dbReference>
<dbReference type="Proteomes" id="UP001152519">
    <property type="component" value="Unassembled WGS sequence"/>
</dbReference>
<dbReference type="AlphaFoldDB" id="A0A9W4DPV9"/>
<organism evidence="3 4">
    <name type="scientific">Actinacidiphila cocklensis</name>
    <dbReference type="NCBI Taxonomy" id="887465"/>
    <lineage>
        <taxon>Bacteria</taxon>
        <taxon>Bacillati</taxon>
        <taxon>Actinomycetota</taxon>
        <taxon>Actinomycetes</taxon>
        <taxon>Kitasatosporales</taxon>
        <taxon>Streptomycetaceae</taxon>
        <taxon>Actinacidiphila</taxon>
    </lineage>
</organism>
<feature type="region of interest" description="Disordered" evidence="1">
    <location>
        <begin position="1"/>
        <end position="27"/>
    </location>
</feature>
<sequence>MTLPETSVAPADAGTSGTSGPPGTAMDVCTDHLSEPRLRERIGSALTSDRCSFCGRTSRSLPIAADLRVLASVVMEAVQERYERRSPFLRGLPSATVVEEVCSGAMEPAVLRAVLGLVGTGMWQRRGEHNRSAGPVLEPWSAFRDRIRDERRYTVLSDSVATTVLDTVSAVIEKLELVRTLPAGHQVWRGRMQTDTSAPGFVAATIGSAPRDKAAANRMSPAGVPVFYGSADITTTVAEISAHDPRPYAAVAAFELIRPVSVIDLSGELSPPSLFDPEHHALLGPVEFIRAFSADMSRPVRLDGRDHSAYVPTQVLTEYFRWLSPLQVEGIVFRSAQNDGVNYALFTGPEGCVDADAVGSTAMLRLQPDTELVVRRIGGPRY</sequence>
<accession>A0A9W4DPV9</accession>
<dbReference type="RefSeq" id="WP_251490142.1">
    <property type="nucleotide sequence ID" value="NZ_CAJSLV010000053.1"/>
</dbReference>
<evidence type="ECO:0000259" key="2">
    <source>
        <dbReference type="SMART" id="SM00953"/>
    </source>
</evidence>
<keyword evidence="4" id="KW-1185">Reference proteome</keyword>
<dbReference type="EMBL" id="CAJSLV010000053">
    <property type="protein sequence ID" value="CAG6394076.1"/>
    <property type="molecule type" value="Genomic_DNA"/>
</dbReference>
<evidence type="ECO:0000313" key="4">
    <source>
        <dbReference type="Proteomes" id="UP001152519"/>
    </source>
</evidence>
<dbReference type="Pfam" id="PF08808">
    <property type="entry name" value="RES"/>
    <property type="match status" value="1"/>
</dbReference>
<name>A0A9W4DPV9_9ACTN</name>
<proteinExistence type="predicted"/>
<evidence type="ECO:0000313" key="3">
    <source>
        <dbReference type="EMBL" id="CAG6394076.1"/>
    </source>
</evidence>
<reference evidence="3" key="1">
    <citation type="submission" date="2021-05" db="EMBL/GenBank/DDBJ databases">
        <authorList>
            <person name="Arsene-Ploetze F."/>
        </authorList>
    </citation>
    <scope>NUCLEOTIDE SEQUENCE</scope>
    <source>
        <strain evidence="3">DSM 42138</strain>
    </source>
</reference>
<feature type="domain" description="RES" evidence="2">
    <location>
        <begin position="202"/>
        <end position="356"/>
    </location>
</feature>
<feature type="compositionally biased region" description="Low complexity" evidence="1">
    <location>
        <begin position="14"/>
        <end position="24"/>
    </location>
</feature>
<gene>
    <name evidence="3" type="ORF">SCOCK_240028</name>
</gene>
<protein>
    <submittedName>
        <fullName evidence="3">RES domain-containing protein</fullName>
    </submittedName>
</protein>